<evidence type="ECO:0000313" key="11">
    <source>
        <dbReference type="Proteomes" id="UP000295050"/>
    </source>
</evidence>
<evidence type="ECO:0000256" key="4">
    <source>
        <dbReference type="ARBA" id="ARBA00022723"/>
    </source>
</evidence>
<feature type="binding site" evidence="8">
    <location>
        <position position="273"/>
    </location>
    <ligand>
        <name>allantoate</name>
        <dbReference type="ChEBI" id="CHEBI:17536"/>
    </ligand>
</feature>
<dbReference type="PANTHER" id="PTHR32494:SF19">
    <property type="entry name" value="ALLANTOATE DEIMINASE-RELATED"/>
    <property type="match status" value="1"/>
</dbReference>
<feature type="binding site" evidence="7">
    <location>
        <position position="125"/>
    </location>
    <ligand>
        <name>Zn(2+)</name>
        <dbReference type="ChEBI" id="CHEBI:29105"/>
        <label>2</label>
    </ligand>
</feature>
<feature type="binding site" evidence="8">
    <location>
        <position position="286"/>
    </location>
    <ligand>
        <name>allantoate</name>
        <dbReference type="ChEBI" id="CHEBI:17536"/>
    </ligand>
</feature>
<dbReference type="Pfam" id="PF07687">
    <property type="entry name" value="M20_dimer"/>
    <property type="match status" value="1"/>
</dbReference>
<evidence type="ECO:0000256" key="5">
    <source>
        <dbReference type="ARBA" id="ARBA00022801"/>
    </source>
</evidence>
<dbReference type="EMBL" id="SLXU01000004">
    <property type="protein sequence ID" value="TCP61658.1"/>
    <property type="molecule type" value="Genomic_DNA"/>
</dbReference>
<feature type="binding site" evidence="7">
    <location>
        <position position="189"/>
    </location>
    <ligand>
        <name>Zn(2+)</name>
        <dbReference type="ChEBI" id="CHEBI:29105"/>
        <label>1</label>
    </ligand>
</feature>
<evidence type="ECO:0000256" key="3">
    <source>
        <dbReference type="ARBA" id="ARBA00011738"/>
    </source>
</evidence>
<dbReference type="Proteomes" id="UP000295050">
    <property type="component" value="Unassembled WGS sequence"/>
</dbReference>
<evidence type="ECO:0000313" key="10">
    <source>
        <dbReference type="EMBL" id="TCP61658.1"/>
    </source>
</evidence>
<comment type="similarity">
    <text evidence="2">Belongs to the peptidase M20 family.</text>
</comment>
<dbReference type="CDD" id="cd03884">
    <property type="entry name" value="M20_bAS"/>
    <property type="match status" value="1"/>
</dbReference>
<comment type="subunit">
    <text evidence="3">Homodimer.</text>
</comment>
<evidence type="ECO:0000256" key="2">
    <source>
        <dbReference type="ARBA" id="ARBA00006153"/>
    </source>
</evidence>
<dbReference type="GO" id="GO:0046872">
    <property type="term" value="F:metal ion binding"/>
    <property type="evidence" value="ECO:0007669"/>
    <property type="project" value="UniProtKB-KW"/>
</dbReference>
<dbReference type="SUPFAM" id="SSF55031">
    <property type="entry name" value="Bacterial exopeptidase dimerisation domain"/>
    <property type="match status" value="1"/>
</dbReference>
<feature type="binding site" evidence="8">
    <location>
        <position position="214"/>
    </location>
    <ligand>
        <name>allantoate</name>
        <dbReference type="ChEBI" id="CHEBI:17536"/>
    </ligand>
</feature>
<keyword evidence="11" id="KW-1185">Reference proteome</keyword>
<feature type="binding site" evidence="7">
    <location>
        <position position="79"/>
    </location>
    <ligand>
        <name>Zn(2+)</name>
        <dbReference type="ChEBI" id="CHEBI:29105"/>
        <label>1</label>
    </ligand>
</feature>
<dbReference type="InterPro" id="IPR002933">
    <property type="entry name" value="Peptidase_M20"/>
</dbReference>
<feature type="binding site" evidence="7">
    <location>
        <position position="380"/>
    </location>
    <ligand>
        <name>Zn(2+)</name>
        <dbReference type="ChEBI" id="CHEBI:29105"/>
        <label>2</label>
    </ligand>
</feature>
<dbReference type="Pfam" id="PF01546">
    <property type="entry name" value="Peptidase_M20"/>
    <property type="match status" value="1"/>
</dbReference>
<proteinExistence type="inferred from homology"/>
<feature type="binding site" evidence="7">
    <location>
        <position position="90"/>
    </location>
    <ligand>
        <name>Zn(2+)</name>
        <dbReference type="ChEBI" id="CHEBI:29105"/>
        <label>2</label>
    </ligand>
</feature>
<keyword evidence="6" id="KW-0464">Manganese</keyword>
<keyword evidence="4 7" id="KW-0479">Metal-binding</keyword>
<protein>
    <submittedName>
        <fullName evidence="10">Allantoate deiminase</fullName>
    </submittedName>
</protein>
<feature type="binding site" evidence="7">
    <location>
        <position position="90"/>
    </location>
    <ligand>
        <name>Zn(2+)</name>
        <dbReference type="ChEBI" id="CHEBI:29105"/>
        <label>1</label>
    </ligand>
</feature>
<dbReference type="NCBIfam" id="TIGR01879">
    <property type="entry name" value="hydantase"/>
    <property type="match status" value="1"/>
</dbReference>
<name>A0A4R2RGG3_9RHOB</name>
<evidence type="ECO:0000256" key="7">
    <source>
        <dbReference type="PIRSR" id="PIRSR001235-1"/>
    </source>
</evidence>
<comment type="cofactor">
    <cofactor evidence="1">
        <name>Mn(2+)</name>
        <dbReference type="ChEBI" id="CHEBI:29035"/>
    </cofactor>
</comment>
<keyword evidence="5" id="KW-0378">Hydrolase</keyword>
<dbReference type="InterPro" id="IPR036264">
    <property type="entry name" value="Bact_exopeptidase_dim_dom"/>
</dbReference>
<evidence type="ECO:0000256" key="6">
    <source>
        <dbReference type="ARBA" id="ARBA00023211"/>
    </source>
</evidence>
<dbReference type="PANTHER" id="PTHR32494">
    <property type="entry name" value="ALLANTOATE DEIMINASE-RELATED"/>
    <property type="match status" value="1"/>
</dbReference>
<organism evidence="10 11">
    <name type="scientific">Rhodovulum bhavnagarense</name>
    <dbReference type="NCBI Taxonomy" id="992286"/>
    <lineage>
        <taxon>Bacteria</taxon>
        <taxon>Pseudomonadati</taxon>
        <taxon>Pseudomonadota</taxon>
        <taxon>Alphaproteobacteria</taxon>
        <taxon>Rhodobacterales</taxon>
        <taxon>Paracoccaceae</taxon>
        <taxon>Rhodovulum</taxon>
    </lineage>
</organism>
<comment type="cofactor">
    <cofactor evidence="7">
        <name>Zn(2+)</name>
        <dbReference type="ChEBI" id="CHEBI:29105"/>
    </cofactor>
    <text evidence="7">Binds 2 Zn(2+) ions per subunit.</text>
</comment>
<keyword evidence="7" id="KW-0862">Zinc</keyword>
<gene>
    <name evidence="10" type="ORF">EV663_104110</name>
</gene>
<evidence type="ECO:0000256" key="8">
    <source>
        <dbReference type="PIRSR" id="PIRSR001235-2"/>
    </source>
</evidence>
<comment type="caution">
    <text evidence="10">The sequence shown here is derived from an EMBL/GenBank/DDBJ whole genome shotgun (WGS) entry which is preliminary data.</text>
</comment>
<dbReference type="Gene3D" id="3.30.70.360">
    <property type="match status" value="1"/>
</dbReference>
<dbReference type="PIRSF" id="PIRSF001235">
    <property type="entry name" value="Amidase_carbamoylase"/>
    <property type="match status" value="1"/>
</dbReference>
<feature type="domain" description="Peptidase M20 dimerisation" evidence="9">
    <location>
        <begin position="216"/>
        <end position="309"/>
    </location>
</feature>
<dbReference type="RefSeq" id="WP_243697890.1">
    <property type="nucleotide sequence ID" value="NZ_SLXU01000004.1"/>
</dbReference>
<dbReference type="GO" id="GO:0016813">
    <property type="term" value="F:hydrolase activity, acting on carbon-nitrogen (but not peptide) bonds, in linear amidines"/>
    <property type="evidence" value="ECO:0007669"/>
    <property type="project" value="InterPro"/>
</dbReference>
<evidence type="ECO:0000259" key="9">
    <source>
        <dbReference type="Pfam" id="PF07687"/>
    </source>
</evidence>
<reference evidence="10 11" key="1">
    <citation type="submission" date="2019-03" db="EMBL/GenBank/DDBJ databases">
        <title>Genomic Encyclopedia of Type Strains, Phase IV (KMG-IV): sequencing the most valuable type-strain genomes for metagenomic binning, comparative biology and taxonomic classification.</title>
        <authorList>
            <person name="Goeker M."/>
        </authorList>
    </citation>
    <scope>NUCLEOTIDE SEQUENCE [LARGE SCALE GENOMIC DNA]</scope>
    <source>
        <strain evidence="10 11">DSM 24766</strain>
    </source>
</reference>
<dbReference type="InterPro" id="IPR010158">
    <property type="entry name" value="Amidase_Cbmase"/>
</dbReference>
<dbReference type="InterPro" id="IPR011650">
    <property type="entry name" value="Peptidase_M20_dimer"/>
</dbReference>
<dbReference type="AlphaFoldDB" id="A0A4R2RGG3"/>
<evidence type="ECO:0000256" key="1">
    <source>
        <dbReference type="ARBA" id="ARBA00001936"/>
    </source>
</evidence>
<accession>A0A4R2RGG3</accession>
<sequence length="406" mass="42798">MTIEWGQEAARRLERLAGLSEPGPGVSRLPFTPQHRAALDLLTGWMGDAGLSVELDDAGTLVGRLDGPVGAGTFYLGSHQDSVREGGAYDGIMGVVLSIVALEKLRCEGVALPFAVEVLAFADEEGVRFPTALIGSRALASSYDPDVLDMADADGITLREAMTGFGLDPARIPELARPRDTALGYLETHIEQGPVLEAAQEALGIVTAICGIERHAIRVTGATGHAGTLPMEGRRDALVGAAALVAEVRRLAMETPGLRGTVGALSIRPNVVNAVPREAVLTAEFRSARDTDRQAAGRAIHDFAAALARHEGLRIDIERTYVQPAQPCDADLSRALRASVVDCGGLGLELPSGATHDASAMADLCPIAMLFVRCRGGVSHSPEEYVNPADLDMAIRAIARLLAILR</sequence>
<dbReference type="SUPFAM" id="SSF53187">
    <property type="entry name" value="Zn-dependent exopeptidases"/>
    <property type="match status" value="1"/>
</dbReference>
<dbReference type="Gene3D" id="3.40.630.10">
    <property type="entry name" value="Zn peptidases"/>
    <property type="match status" value="1"/>
</dbReference>